<protein>
    <recommendedName>
        <fullName evidence="4">Cytochrome C biogenesis protein transmembrane domain-containing protein</fullName>
    </recommendedName>
</protein>
<name>A0A9X1V6S1_9BACL</name>
<keyword evidence="1" id="KW-0472">Membrane</keyword>
<keyword evidence="1" id="KW-1133">Transmembrane helix</keyword>
<evidence type="ECO:0008006" key="4">
    <source>
        <dbReference type="Google" id="ProtNLM"/>
    </source>
</evidence>
<feature type="transmembrane region" description="Helical" evidence="1">
    <location>
        <begin position="135"/>
        <end position="164"/>
    </location>
</feature>
<feature type="transmembrane region" description="Helical" evidence="1">
    <location>
        <begin position="61"/>
        <end position="86"/>
    </location>
</feature>
<feature type="transmembrane region" description="Helical" evidence="1">
    <location>
        <begin position="107"/>
        <end position="129"/>
    </location>
</feature>
<dbReference type="PANTHER" id="PTHR31272">
    <property type="entry name" value="CYTOCHROME C-TYPE BIOGENESIS PROTEIN HI_1454-RELATED"/>
    <property type="match status" value="1"/>
</dbReference>
<reference evidence="2" key="1">
    <citation type="submission" date="2022-03" db="EMBL/GenBank/DDBJ databases">
        <title>Draft Genome Sequence of Firmicute Strain S0AB, a Heterotrophic Iron/Sulfur-Oxidizing Extreme Acidophile.</title>
        <authorList>
            <person name="Vergara E."/>
            <person name="Pakostova E."/>
            <person name="Johnson D.B."/>
            <person name="Holmes D.S."/>
        </authorList>
    </citation>
    <scope>NUCLEOTIDE SEQUENCE</scope>
    <source>
        <strain evidence="2">S0AB</strain>
    </source>
</reference>
<evidence type="ECO:0000313" key="3">
    <source>
        <dbReference type="Proteomes" id="UP001139263"/>
    </source>
</evidence>
<gene>
    <name evidence="2" type="ORF">MM817_00448</name>
</gene>
<keyword evidence="3" id="KW-1185">Reference proteome</keyword>
<evidence type="ECO:0000256" key="1">
    <source>
        <dbReference type="SAM" id="Phobius"/>
    </source>
</evidence>
<dbReference type="RefSeq" id="WP_241711805.1">
    <property type="nucleotide sequence ID" value="NZ_JALBUF010000001.1"/>
</dbReference>
<keyword evidence="1" id="KW-0812">Transmembrane</keyword>
<dbReference type="Proteomes" id="UP001139263">
    <property type="component" value="Unassembled WGS sequence"/>
</dbReference>
<feature type="transmembrane region" description="Helical" evidence="1">
    <location>
        <begin position="176"/>
        <end position="194"/>
    </location>
</feature>
<dbReference type="EMBL" id="JALBUF010000001">
    <property type="protein sequence ID" value="MCI0182192.1"/>
    <property type="molecule type" value="Genomic_DNA"/>
</dbReference>
<proteinExistence type="predicted"/>
<organism evidence="2 3">
    <name type="scientific">Sulfoacidibacillus ferrooxidans</name>
    <dbReference type="NCBI Taxonomy" id="2005001"/>
    <lineage>
        <taxon>Bacteria</taxon>
        <taxon>Bacillati</taxon>
        <taxon>Bacillota</taxon>
        <taxon>Bacilli</taxon>
        <taxon>Bacillales</taxon>
        <taxon>Alicyclobacillaceae</taxon>
        <taxon>Sulfoacidibacillus</taxon>
    </lineage>
</organism>
<feature type="transmembrane region" description="Helical" evidence="1">
    <location>
        <begin position="31"/>
        <end position="55"/>
    </location>
</feature>
<accession>A0A9X1V6S1</accession>
<comment type="caution">
    <text evidence="2">The sequence shown here is derived from an EMBL/GenBank/DDBJ whole genome shotgun (WGS) entry which is preliminary data.</text>
</comment>
<dbReference type="PANTHER" id="PTHR31272:SF4">
    <property type="entry name" value="CYTOCHROME C-TYPE BIOGENESIS PROTEIN HI_1454-RELATED"/>
    <property type="match status" value="1"/>
</dbReference>
<dbReference type="AlphaFoldDB" id="A0A9X1V6S1"/>
<sequence>MLPAYVAYLSGTAAEVSVGGKVKGAMLRHSLAFVVGFSTTIIILGMIAALIGRLFNGWMDYSGVVGGLLLLMLSLQRFGVIHLPWLHDRGLAGGKHAAGSASLFRSYITGFTLAFGWQVTLIVALTMVASLHVSWVMTLLVLLVYSAGFSVMFFITFIFSSSLVRAFRSLGSRMIWVDRGAGLLMMGVALLLIFDDNNALKTLADWKTGPIIKALFHGHL</sequence>
<dbReference type="InterPro" id="IPR051790">
    <property type="entry name" value="Cytochrome_c-biogenesis_DsbD"/>
</dbReference>
<evidence type="ECO:0000313" key="2">
    <source>
        <dbReference type="EMBL" id="MCI0182192.1"/>
    </source>
</evidence>